<dbReference type="InterPro" id="IPR053010">
    <property type="entry name" value="SET_SmydA-8"/>
</dbReference>
<name>A0ABN7B1I5_9HEMI</name>
<protein>
    <submittedName>
        <fullName evidence="2">Set and mynd domain containing</fullName>
    </submittedName>
</protein>
<keyword evidence="3" id="KW-1185">Reference proteome</keyword>
<proteinExistence type="predicted"/>
<evidence type="ECO:0000256" key="1">
    <source>
        <dbReference type="SAM" id="Coils"/>
    </source>
</evidence>
<organism evidence="2 3">
    <name type="scientific">Nesidiocoris tenuis</name>
    <dbReference type="NCBI Taxonomy" id="355587"/>
    <lineage>
        <taxon>Eukaryota</taxon>
        <taxon>Metazoa</taxon>
        <taxon>Ecdysozoa</taxon>
        <taxon>Arthropoda</taxon>
        <taxon>Hexapoda</taxon>
        <taxon>Insecta</taxon>
        <taxon>Pterygota</taxon>
        <taxon>Neoptera</taxon>
        <taxon>Paraneoptera</taxon>
        <taxon>Hemiptera</taxon>
        <taxon>Heteroptera</taxon>
        <taxon>Panheteroptera</taxon>
        <taxon>Cimicomorpha</taxon>
        <taxon>Miridae</taxon>
        <taxon>Dicyphina</taxon>
        <taxon>Nesidiocoris</taxon>
    </lineage>
</organism>
<dbReference type="Proteomes" id="UP001307889">
    <property type="component" value="Chromosome 8"/>
</dbReference>
<dbReference type="PANTHER" id="PTHR46455">
    <property type="entry name" value="SET AND MYND DOMAIN CONTAINING, ARTHROPOD-SPECIFIC, MEMBER 4, ISOFORM A"/>
    <property type="match status" value="1"/>
</dbReference>
<dbReference type="CDD" id="cd20071">
    <property type="entry name" value="SET_SMYD"/>
    <property type="match status" value="1"/>
</dbReference>
<keyword evidence="1" id="KW-0175">Coiled coil</keyword>
<dbReference type="Gene3D" id="1.10.220.160">
    <property type="match status" value="1"/>
</dbReference>
<dbReference type="Gene3D" id="2.170.270.10">
    <property type="entry name" value="SET domain"/>
    <property type="match status" value="1"/>
</dbReference>
<dbReference type="Gene3D" id="6.10.140.2220">
    <property type="match status" value="1"/>
</dbReference>
<dbReference type="SUPFAM" id="SSF82199">
    <property type="entry name" value="SET domain"/>
    <property type="match status" value="1"/>
</dbReference>
<evidence type="ECO:0000313" key="2">
    <source>
        <dbReference type="EMBL" id="BES97424.1"/>
    </source>
</evidence>
<dbReference type="EMBL" id="AP028916">
    <property type="protein sequence ID" value="BES97424.1"/>
    <property type="molecule type" value="Genomic_DNA"/>
</dbReference>
<accession>A0ABN7B1I5</accession>
<gene>
    <name evidence="2" type="ORF">NTJ_10237</name>
</gene>
<dbReference type="InterPro" id="IPR046341">
    <property type="entry name" value="SET_dom_sf"/>
</dbReference>
<sequence length="495" mass="56357">MCNLLDVRTNDKVGRYANVSQDVRAGESVLHELPFAIGPKLDSPLCCLGCYTYLEEATLCETCRWPVCGADCSQKTWHKDYECRIFADSKISFNPDAEPGPQLECIPILRALLEKERNPGRWEAEVTPMVDHNKLRMANEKLWEAEGTNIVNFLRERCRLADRFSEDLIRRICGIFEVNAFEVVSTNPMAVSVRGLYPKGGIPSHSCVSNTTYSILPDNYMMVMRATVDLKKGSEILCTYTTILDPTMIRRWYLKRAKYFDCDCARCKDPKELGTHLSSIKCPACDNGLILSSDPLDKSAEWKCDHCDKTLPGETVQRLYFAIRTDLSQLEELEIGPIKLEMTEKVLRKYRSSLHPRHGFNLALMHSLVDLYGKVDGYTVDMLPDILLERKAEFAQNILDALDIVKPGMTRMRGRILFEQHVCYLMMARTQLQLRVVTLEKFKEQINKVIAMLEETARILEVEPEGSADRMMAQSARGSIAELQASLDNMTELPE</sequence>
<evidence type="ECO:0000313" key="3">
    <source>
        <dbReference type="Proteomes" id="UP001307889"/>
    </source>
</evidence>
<feature type="coiled-coil region" evidence="1">
    <location>
        <begin position="443"/>
        <end position="493"/>
    </location>
</feature>
<dbReference type="PANTHER" id="PTHR46455:SF7">
    <property type="entry name" value="RE12806P"/>
    <property type="match status" value="1"/>
</dbReference>
<reference evidence="2 3" key="1">
    <citation type="submission" date="2023-09" db="EMBL/GenBank/DDBJ databases">
        <title>Nesidiocoris tenuis whole genome shotgun sequence.</title>
        <authorList>
            <person name="Shibata T."/>
            <person name="Shimoda M."/>
            <person name="Kobayashi T."/>
            <person name="Uehara T."/>
        </authorList>
    </citation>
    <scope>NUCLEOTIDE SEQUENCE [LARGE SCALE GENOMIC DNA]</scope>
    <source>
        <strain evidence="2 3">Japan</strain>
    </source>
</reference>